<evidence type="ECO:0000256" key="4">
    <source>
        <dbReference type="ARBA" id="ARBA00022728"/>
    </source>
</evidence>
<dbReference type="InterPro" id="IPR039974">
    <property type="entry name" value="Splicing_factor_SLU7"/>
</dbReference>
<dbReference type="InterPro" id="IPR021715">
    <property type="entry name" value="Slu7_dom"/>
</dbReference>
<dbReference type="GO" id="GO:0030628">
    <property type="term" value="F:pre-mRNA 3'-splice site binding"/>
    <property type="evidence" value="ECO:0007669"/>
    <property type="project" value="UniProtKB-UniRule"/>
</dbReference>
<dbReference type="Proteomes" id="UP000094455">
    <property type="component" value="Unassembled WGS sequence"/>
</dbReference>
<evidence type="ECO:0000256" key="6">
    <source>
        <dbReference type="ARBA" id="ARBA00023242"/>
    </source>
</evidence>
<evidence type="ECO:0000256" key="2">
    <source>
        <dbReference type="ARBA" id="ARBA00007203"/>
    </source>
</evidence>
<evidence type="ECO:0000256" key="3">
    <source>
        <dbReference type="ARBA" id="ARBA00022664"/>
    </source>
</evidence>
<dbReference type="GO" id="GO:0005681">
    <property type="term" value="C:spliceosomal complex"/>
    <property type="evidence" value="ECO:0007669"/>
    <property type="project" value="UniProtKB-UniRule"/>
</dbReference>
<comment type="subcellular location">
    <subcellularLocation>
        <location evidence="1 7">Nucleus</location>
    </subcellularLocation>
</comment>
<keyword evidence="3 7" id="KW-0507">mRNA processing</keyword>
<dbReference type="AlphaFoldDB" id="A0A1E3NS75"/>
<reference evidence="10 11" key="1">
    <citation type="journal article" date="2016" name="Proc. Natl. Acad. Sci. U.S.A.">
        <title>Comparative genomics of biotechnologically important yeasts.</title>
        <authorList>
            <person name="Riley R."/>
            <person name="Haridas S."/>
            <person name="Wolfe K.H."/>
            <person name="Lopes M.R."/>
            <person name="Hittinger C.T."/>
            <person name="Goeker M."/>
            <person name="Salamov A.A."/>
            <person name="Wisecaver J.H."/>
            <person name="Long T.M."/>
            <person name="Calvey C.H."/>
            <person name="Aerts A.L."/>
            <person name="Barry K.W."/>
            <person name="Choi C."/>
            <person name="Clum A."/>
            <person name="Coughlan A.Y."/>
            <person name="Deshpande S."/>
            <person name="Douglass A.P."/>
            <person name="Hanson S.J."/>
            <person name="Klenk H.-P."/>
            <person name="LaButti K.M."/>
            <person name="Lapidus A."/>
            <person name="Lindquist E.A."/>
            <person name="Lipzen A.M."/>
            <person name="Meier-Kolthoff J.P."/>
            <person name="Ohm R.A."/>
            <person name="Otillar R.P."/>
            <person name="Pangilinan J.L."/>
            <person name="Peng Y."/>
            <person name="Rokas A."/>
            <person name="Rosa C.A."/>
            <person name="Scheuner C."/>
            <person name="Sibirny A.A."/>
            <person name="Slot J.C."/>
            <person name="Stielow J.B."/>
            <person name="Sun H."/>
            <person name="Kurtzman C.P."/>
            <person name="Blackwell M."/>
            <person name="Grigoriev I.V."/>
            <person name="Jeffries T.W."/>
        </authorList>
    </citation>
    <scope>NUCLEOTIDE SEQUENCE [LARGE SCALE GENOMIC DNA]</scope>
    <source>
        <strain evidence="10 11">NRRL Y-2026</strain>
    </source>
</reference>
<dbReference type="GeneID" id="30180353"/>
<dbReference type="EMBL" id="KV454001">
    <property type="protein sequence ID" value="ODQ48939.1"/>
    <property type="molecule type" value="Genomic_DNA"/>
</dbReference>
<evidence type="ECO:0000256" key="5">
    <source>
        <dbReference type="ARBA" id="ARBA00023187"/>
    </source>
</evidence>
<keyword evidence="5 7" id="KW-0508">mRNA splicing</keyword>
<comment type="subunit">
    <text evidence="7">Associated with the spliceosome.</text>
</comment>
<keyword evidence="6 7" id="KW-0539">Nucleus</keyword>
<dbReference type="PANTHER" id="PTHR12942:SF2">
    <property type="entry name" value="PRE-MRNA-SPLICING FACTOR SLU7"/>
    <property type="match status" value="1"/>
</dbReference>
<organism evidence="10 11">
    <name type="scientific">Pichia membranifaciens NRRL Y-2026</name>
    <dbReference type="NCBI Taxonomy" id="763406"/>
    <lineage>
        <taxon>Eukaryota</taxon>
        <taxon>Fungi</taxon>
        <taxon>Dikarya</taxon>
        <taxon>Ascomycota</taxon>
        <taxon>Saccharomycotina</taxon>
        <taxon>Pichiomycetes</taxon>
        <taxon>Pichiales</taxon>
        <taxon>Pichiaceae</taxon>
        <taxon>Pichia</taxon>
    </lineage>
</organism>
<protein>
    <recommendedName>
        <fullName evidence="7">Pre-mRNA-splicing factor SLU7</fullName>
    </recommendedName>
</protein>
<proteinExistence type="inferred from homology"/>
<dbReference type="STRING" id="763406.A0A1E3NS75"/>
<evidence type="ECO:0000313" key="11">
    <source>
        <dbReference type="Proteomes" id="UP000094455"/>
    </source>
</evidence>
<comment type="function">
    <text evidence="7">Involved in pre-mRNA splicing.</text>
</comment>
<evidence type="ECO:0000256" key="1">
    <source>
        <dbReference type="ARBA" id="ARBA00004123"/>
    </source>
</evidence>
<keyword evidence="11" id="KW-1185">Reference proteome</keyword>
<dbReference type="RefSeq" id="XP_019020052.1">
    <property type="nucleotide sequence ID" value="XM_019163666.1"/>
</dbReference>
<feature type="region of interest" description="Disordered" evidence="8">
    <location>
        <begin position="74"/>
        <end position="94"/>
    </location>
</feature>
<name>A0A1E3NS75_9ASCO</name>
<evidence type="ECO:0000313" key="10">
    <source>
        <dbReference type="EMBL" id="ODQ48939.1"/>
    </source>
</evidence>
<feature type="domain" description="Pre-mRNA-splicing factor SLU7" evidence="9">
    <location>
        <begin position="178"/>
        <end position="381"/>
    </location>
</feature>
<feature type="region of interest" description="Disordered" evidence="8">
    <location>
        <begin position="1"/>
        <end position="21"/>
    </location>
</feature>
<keyword evidence="4 7" id="KW-0747">Spliceosome</keyword>
<dbReference type="PANTHER" id="PTHR12942">
    <property type="entry name" value="STEP II SPLICING FACTOR SLU7"/>
    <property type="match status" value="1"/>
</dbReference>
<dbReference type="Pfam" id="PF11708">
    <property type="entry name" value="Slu7"/>
    <property type="match status" value="1"/>
</dbReference>
<evidence type="ECO:0000256" key="8">
    <source>
        <dbReference type="SAM" id="MobiDB-lite"/>
    </source>
</evidence>
<dbReference type="OrthoDB" id="249612at2759"/>
<feature type="region of interest" description="Disordered" evidence="8">
    <location>
        <begin position="210"/>
        <end position="233"/>
    </location>
</feature>
<comment type="similarity">
    <text evidence="2 7">Belongs to the SLU7 family.</text>
</comment>
<accession>A0A1E3NS75</accession>
<evidence type="ECO:0000259" key="9">
    <source>
        <dbReference type="Pfam" id="PF11708"/>
    </source>
</evidence>
<evidence type="ECO:0000256" key="7">
    <source>
        <dbReference type="RuleBase" id="RU367071"/>
    </source>
</evidence>
<gene>
    <name evidence="10" type="ORF">PICMEDRAFT_70530</name>
</gene>
<sequence>MSGKNNAQGPPNKKTYVDSATGRKVNDYIPKFISSTPWYYANDALKIDSKSRKRRTDDELYEEITNKANDRLKHQRLNPDADIIPNNEPRPGLGINDEFKVVAVAEDQDFEKKIEESSRRKKIREWKKKGRCENCGGKHPKSECLEKPHSVLYAYRGKNDRTGTADKTECFVKEDTDKWDTKRDRWRGIDIDEEYAKVAENLKKKEEKVLHDFKQNNADSTDAAQSGEGKEEPNDTDILIKAMMKNNPLAQDPLNPTISRVLDEKPRYLEVIKTGEQLRYNPKSRVYKDLKEGYLNERGQFIPYLTGEAAEFEKMKKFARTVQSEQKKKWVEDRDSVHAVTEKQYATEISPTTAMLKMKEKEERDKIVREAKRKELLEKYGAL</sequence>
<feature type="compositionally biased region" description="Polar residues" evidence="8">
    <location>
        <begin position="215"/>
        <end position="224"/>
    </location>
</feature>
<dbReference type="GO" id="GO:0000398">
    <property type="term" value="P:mRNA splicing, via spliceosome"/>
    <property type="evidence" value="ECO:0007669"/>
    <property type="project" value="UniProtKB-UniRule"/>
</dbReference>